<dbReference type="Gene3D" id="3.40.50.200">
    <property type="entry name" value="Peptidase S8/S53 domain"/>
    <property type="match status" value="1"/>
</dbReference>
<dbReference type="SUPFAM" id="SSF52743">
    <property type="entry name" value="Subtilisin-like"/>
    <property type="match status" value="1"/>
</dbReference>
<dbReference type="Pfam" id="PF05922">
    <property type="entry name" value="Inhibitor_I9"/>
    <property type="match status" value="1"/>
</dbReference>
<sequence length="669" mass="71528">MLSICFANNDDPKLHIVYLGSLPETTNSYSPTSHHLNTLQQVLDGSNPTKSLVHSYKISFNGFAAMLTNEQAAKLAEMEGVLVRKWNGSAVRELRRWALRGLPIKAAKRQQNIESNLIVGVIDTGIWPESESFSDEGITVPVPKKWKGTCAGGKNFTCNKKLIGARFYVDDSARDSQGHGSHTASIAAGNNVDNVGFYGIAQGTARGAVPSARIAAYKVCGAGCDDHSILAAFYDAIADGVDIISISIGHGFPMKLENDSVAIGSFHAMAKGVLVVTGAGNSGPKPGTVSNLAPWMLSVAANTIDRQIIDKVILGDRKVLTGSSINPFKSNGTKIPIALSNGDSNKCPKEDFIKCWCLDENLVKEKIVLCDIYPNPYNIKDGLDGVIIKEDGTLPTPRIPFLPLLILSQKDYEFVKSYINSTKGPRAEILKSEIVRDNNAPKVAAFSSRGPDPLIPEILKPDVSAPGVDILAAYSPISSPTVGVPDESDNRSVDYSILSGTSMACPHVSGIATYVKSFHPDWSPAAIKSAILTSAKPMVRSSVHDVGEYAYGSGQANPIQAINPGLVYDINKGDYVQMLCNLRYDNGKIKLITGEMNPCKGAGDISLQATSLALNLTFSFASTRVAADIPSCRRVRLCLPAVADSCPAPDLQPSRPCSLHALVPPTSLY</sequence>
<dbReference type="PANTHER" id="PTHR10795">
    <property type="entry name" value="PROPROTEIN CONVERTASE SUBTILISIN/KEXIN"/>
    <property type="match status" value="1"/>
</dbReference>
<accession>A0ABU6W913</accession>
<dbReference type="PRINTS" id="PR00723">
    <property type="entry name" value="SUBTILISIN"/>
</dbReference>
<dbReference type="CDD" id="cd04852">
    <property type="entry name" value="Peptidases_S8_3"/>
    <property type="match status" value="1"/>
</dbReference>
<evidence type="ECO:0000256" key="1">
    <source>
        <dbReference type="ARBA" id="ARBA00004613"/>
    </source>
</evidence>
<dbReference type="InterPro" id="IPR023828">
    <property type="entry name" value="Peptidase_S8_Ser-AS"/>
</dbReference>
<dbReference type="Proteomes" id="UP001341840">
    <property type="component" value="Unassembled WGS sequence"/>
</dbReference>
<feature type="active site" description="Charge relay system" evidence="7">
    <location>
        <position position="179"/>
    </location>
</feature>
<keyword evidence="3 7" id="KW-0645">Protease</keyword>
<feature type="domain" description="Inhibitor I9" evidence="9">
    <location>
        <begin position="15"/>
        <end position="81"/>
    </location>
</feature>
<gene>
    <name evidence="10" type="ORF">PIB30_023738</name>
</gene>
<evidence type="ECO:0000259" key="9">
    <source>
        <dbReference type="Pfam" id="PF05922"/>
    </source>
</evidence>
<proteinExistence type="inferred from homology"/>
<evidence type="ECO:0000256" key="3">
    <source>
        <dbReference type="ARBA" id="ARBA00022670"/>
    </source>
</evidence>
<name>A0ABU6W913_9FABA</name>
<evidence type="ECO:0000313" key="11">
    <source>
        <dbReference type="Proteomes" id="UP001341840"/>
    </source>
</evidence>
<dbReference type="InterPro" id="IPR036852">
    <property type="entry name" value="Peptidase_S8/S53_dom_sf"/>
</dbReference>
<comment type="caution">
    <text evidence="10">The sequence shown here is derived from an EMBL/GenBank/DDBJ whole genome shotgun (WGS) entry which is preliminary data.</text>
</comment>
<dbReference type="InterPro" id="IPR015500">
    <property type="entry name" value="Peptidase_S8_subtilisin-rel"/>
</dbReference>
<organism evidence="10 11">
    <name type="scientific">Stylosanthes scabra</name>
    <dbReference type="NCBI Taxonomy" id="79078"/>
    <lineage>
        <taxon>Eukaryota</taxon>
        <taxon>Viridiplantae</taxon>
        <taxon>Streptophyta</taxon>
        <taxon>Embryophyta</taxon>
        <taxon>Tracheophyta</taxon>
        <taxon>Spermatophyta</taxon>
        <taxon>Magnoliopsida</taxon>
        <taxon>eudicotyledons</taxon>
        <taxon>Gunneridae</taxon>
        <taxon>Pentapetalae</taxon>
        <taxon>rosids</taxon>
        <taxon>fabids</taxon>
        <taxon>Fabales</taxon>
        <taxon>Fabaceae</taxon>
        <taxon>Papilionoideae</taxon>
        <taxon>50 kb inversion clade</taxon>
        <taxon>dalbergioids sensu lato</taxon>
        <taxon>Dalbergieae</taxon>
        <taxon>Pterocarpus clade</taxon>
        <taxon>Stylosanthes</taxon>
    </lineage>
</organism>
<dbReference type="InterPro" id="IPR037045">
    <property type="entry name" value="S8pro/Inhibitor_I9_sf"/>
</dbReference>
<dbReference type="InterPro" id="IPR000209">
    <property type="entry name" value="Peptidase_S8/S53_dom"/>
</dbReference>
<reference evidence="10 11" key="1">
    <citation type="journal article" date="2023" name="Plants (Basel)">
        <title>Bridging the Gap: Combining Genomics and Transcriptomics Approaches to Understand Stylosanthes scabra, an Orphan Legume from the Brazilian Caatinga.</title>
        <authorList>
            <person name="Ferreira-Neto J.R.C."/>
            <person name="da Silva M.D."/>
            <person name="Binneck E."/>
            <person name="de Melo N.F."/>
            <person name="da Silva R.H."/>
            <person name="de Melo A.L.T.M."/>
            <person name="Pandolfi V."/>
            <person name="Bustamante F.O."/>
            <person name="Brasileiro-Vidal A.C."/>
            <person name="Benko-Iseppon A.M."/>
        </authorList>
    </citation>
    <scope>NUCLEOTIDE SEQUENCE [LARGE SCALE GENOMIC DNA]</scope>
    <source>
        <tissue evidence="10">Leaves</tissue>
    </source>
</reference>
<evidence type="ECO:0000256" key="5">
    <source>
        <dbReference type="ARBA" id="ARBA00022801"/>
    </source>
</evidence>
<dbReference type="PROSITE" id="PS00138">
    <property type="entry name" value="SUBTILASE_SER"/>
    <property type="match status" value="1"/>
</dbReference>
<protein>
    <submittedName>
        <fullName evidence="10">Uncharacterized protein</fullName>
    </submittedName>
</protein>
<evidence type="ECO:0000256" key="4">
    <source>
        <dbReference type="ARBA" id="ARBA00022729"/>
    </source>
</evidence>
<keyword evidence="6 7" id="KW-0720">Serine protease</keyword>
<evidence type="ECO:0000259" key="8">
    <source>
        <dbReference type="Pfam" id="PF00082"/>
    </source>
</evidence>
<feature type="active site" description="Charge relay system" evidence="7">
    <location>
        <position position="502"/>
    </location>
</feature>
<evidence type="ECO:0000313" key="10">
    <source>
        <dbReference type="EMBL" id="MED6181896.1"/>
    </source>
</evidence>
<comment type="subcellular location">
    <subcellularLocation>
        <location evidence="1">Secreted</location>
    </subcellularLocation>
</comment>
<evidence type="ECO:0000256" key="2">
    <source>
        <dbReference type="ARBA" id="ARBA00011073"/>
    </source>
</evidence>
<dbReference type="Pfam" id="PF00082">
    <property type="entry name" value="Peptidase_S8"/>
    <property type="match status" value="1"/>
</dbReference>
<keyword evidence="5 7" id="KW-0378">Hydrolase</keyword>
<comment type="similarity">
    <text evidence="2 7">Belongs to the peptidase S8 family.</text>
</comment>
<dbReference type="PROSITE" id="PS51892">
    <property type="entry name" value="SUBTILASE"/>
    <property type="match status" value="1"/>
</dbReference>
<evidence type="ECO:0000256" key="7">
    <source>
        <dbReference type="PROSITE-ProRule" id="PRU01240"/>
    </source>
</evidence>
<dbReference type="EMBL" id="JASCZI010181326">
    <property type="protein sequence ID" value="MED6181896.1"/>
    <property type="molecule type" value="Genomic_DNA"/>
</dbReference>
<dbReference type="InterPro" id="IPR034197">
    <property type="entry name" value="Peptidases_S8_3"/>
</dbReference>
<dbReference type="CDD" id="cd02120">
    <property type="entry name" value="PA_subtilisin_like"/>
    <property type="match status" value="1"/>
</dbReference>
<feature type="active site" description="Charge relay system" evidence="7">
    <location>
        <position position="123"/>
    </location>
</feature>
<dbReference type="InterPro" id="IPR010259">
    <property type="entry name" value="S8pro/Inhibitor_I9"/>
</dbReference>
<evidence type="ECO:0000256" key="6">
    <source>
        <dbReference type="ARBA" id="ARBA00022825"/>
    </source>
</evidence>
<feature type="domain" description="Peptidase S8/S53" evidence="8">
    <location>
        <begin position="115"/>
        <end position="537"/>
    </location>
</feature>
<dbReference type="InterPro" id="IPR045051">
    <property type="entry name" value="SBT"/>
</dbReference>
<keyword evidence="11" id="KW-1185">Reference proteome</keyword>
<keyword evidence="4" id="KW-0732">Signal</keyword>
<dbReference type="Gene3D" id="3.30.70.80">
    <property type="entry name" value="Peptidase S8 propeptide/proteinase inhibitor I9"/>
    <property type="match status" value="1"/>
</dbReference>
<dbReference type="Gene3D" id="3.50.30.30">
    <property type="match status" value="1"/>
</dbReference>